<name>A0AC60PZD9_IXOPE</name>
<protein>
    <submittedName>
        <fullName evidence="1">Uncharacterized protein</fullName>
    </submittedName>
</protein>
<gene>
    <name evidence="1" type="ORF">HPB47_026718</name>
</gene>
<sequence length="116" mass="12680">MSQLKTSQPAGNANESAETSNIPDEPSDSSMEDDDNEAPWNVKATKKRRHGSNSSKKTSNVSANSTLHFANTPTACNVDSGDNDVSPFTLRKMEDERGIWLVFSPDMPFPAHLLLD</sequence>
<dbReference type="Proteomes" id="UP000805193">
    <property type="component" value="Unassembled WGS sequence"/>
</dbReference>
<accession>A0AC60PZD9</accession>
<comment type="caution">
    <text evidence="1">The sequence shown here is derived from an EMBL/GenBank/DDBJ whole genome shotgun (WGS) entry which is preliminary data.</text>
</comment>
<organism evidence="1 2">
    <name type="scientific">Ixodes persulcatus</name>
    <name type="common">Taiga tick</name>
    <dbReference type="NCBI Taxonomy" id="34615"/>
    <lineage>
        <taxon>Eukaryota</taxon>
        <taxon>Metazoa</taxon>
        <taxon>Ecdysozoa</taxon>
        <taxon>Arthropoda</taxon>
        <taxon>Chelicerata</taxon>
        <taxon>Arachnida</taxon>
        <taxon>Acari</taxon>
        <taxon>Parasitiformes</taxon>
        <taxon>Ixodida</taxon>
        <taxon>Ixodoidea</taxon>
        <taxon>Ixodidae</taxon>
        <taxon>Ixodinae</taxon>
        <taxon>Ixodes</taxon>
    </lineage>
</organism>
<evidence type="ECO:0000313" key="2">
    <source>
        <dbReference type="Proteomes" id="UP000805193"/>
    </source>
</evidence>
<reference evidence="1 2" key="1">
    <citation type="journal article" date="2020" name="Cell">
        <title>Large-Scale Comparative Analyses of Tick Genomes Elucidate Their Genetic Diversity and Vector Capacities.</title>
        <authorList>
            <consortium name="Tick Genome and Microbiome Consortium (TIGMIC)"/>
            <person name="Jia N."/>
            <person name="Wang J."/>
            <person name="Shi W."/>
            <person name="Du L."/>
            <person name="Sun Y."/>
            <person name="Zhan W."/>
            <person name="Jiang J.F."/>
            <person name="Wang Q."/>
            <person name="Zhang B."/>
            <person name="Ji P."/>
            <person name="Bell-Sakyi L."/>
            <person name="Cui X.M."/>
            <person name="Yuan T.T."/>
            <person name="Jiang B.G."/>
            <person name="Yang W.F."/>
            <person name="Lam T.T."/>
            <person name="Chang Q.C."/>
            <person name="Ding S.J."/>
            <person name="Wang X.J."/>
            <person name="Zhu J.G."/>
            <person name="Ruan X.D."/>
            <person name="Zhao L."/>
            <person name="Wei J.T."/>
            <person name="Ye R.Z."/>
            <person name="Que T.C."/>
            <person name="Du C.H."/>
            <person name="Zhou Y.H."/>
            <person name="Cheng J.X."/>
            <person name="Dai P.F."/>
            <person name="Guo W.B."/>
            <person name="Han X.H."/>
            <person name="Huang E.J."/>
            <person name="Li L.F."/>
            <person name="Wei W."/>
            <person name="Gao Y.C."/>
            <person name="Liu J.Z."/>
            <person name="Shao H.Z."/>
            <person name="Wang X."/>
            <person name="Wang C.C."/>
            <person name="Yang T.C."/>
            <person name="Huo Q.B."/>
            <person name="Li W."/>
            <person name="Chen H.Y."/>
            <person name="Chen S.E."/>
            <person name="Zhou L.G."/>
            <person name="Ni X.B."/>
            <person name="Tian J.H."/>
            <person name="Sheng Y."/>
            <person name="Liu T."/>
            <person name="Pan Y.S."/>
            <person name="Xia L.Y."/>
            <person name="Li J."/>
            <person name="Zhao F."/>
            <person name="Cao W.C."/>
        </authorList>
    </citation>
    <scope>NUCLEOTIDE SEQUENCE [LARGE SCALE GENOMIC DNA]</scope>
    <source>
        <strain evidence="1">Iper-2018</strain>
    </source>
</reference>
<keyword evidence="2" id="KW-1185">Reference proteome</keyword>
<dbReference type="EMBL" id="JABSTQ010009755">
    <property type="protein sequence ID" value="KAG0426154.1"/>
    <property type="molecule type" value="Genomic_DNA"/>
</dbReference>
<proteinExistence type="predicted"/>
<evidence type="ECO:0000313" key="1">
    <source>
        <dbReference type="EMBL" id="KAG0426154.1"/>
    </source>
</evidence>